<comment type="caution">
    <text evidence="1">The sequence shown here is derived from an EMBL/GenBank/DDBJ whole genome shotgun (WGS) entry which is preliminary data.</text>
</comment>
<sequence>MFSQIPLHHTIARPSSTLQRCATTIGGWVVLISMTNCACCAIRCSFQRGSENNMAIMNSFMVYRERQK</sequence>
<dbReference type="EMBL" id="NBNE01001695">
    <property type="protein sequence ID" value="OWZ13009.1"/>
    <property type="molecule type" value="Genomic_DNA"/>
</dbReference>
<dbReference type="AlphaFoldDB" id="A0A225W770"/>
<evidence type="ECO:0000313" key="1">
    <source>
        <dbReference type="EMBL" id="OWZ13009.1"/>
    </source>
</evidence>
<gene>
    <name evidence="1" type="ORF">PHMEG_00013747</name>
</gene>
<evidence type="ECO:0000313" key="2">
    <source>
        <dbReference type="Proteomes" id="UP000198211"/>
    </source>
</evidence>
<dbReference type="Proteomes" id="UP000198211">
    <property type="component" value="Unassembled WGS sequence"/>
</dbReference>
<protein>
    <submittedName>
        <fullName evidence="1">Uncharacterized protein</fullName>
    </submittedName>
</protein>
<accession>A0A225W770</accession>
<organism evidence="1 2">
    <name type="scientific">Phytophthora megakarya</name>
    <dbReference type="NCBI Taxonomy" id="4795"/>
    <lineage>
        <taxon>Eukaryota</taxon>
        <taxon>Sar</taxon>
        <taxon>Stramenopiles</taxon>
        <taxon>Oomycota</taxon>
        <taxon>Peronosporomycetes</taxon>
        <taxon>Peronosporales</taxon>
        <taxon>Peronosporaceae</taxon>
        <taxon>Phytophthora</taxon>
    </lineage>
</organism>
<keyword evidence="2" id="KW-1185">Reference proteome</keyword>
<reference evidence="2" key="1">
    <citation type="submission" date="2017-03" db="EMBL/GenBank/DDBJ databases">
        <title>Phytopthora megakarya and P. palmivora, two closely related causual agents of cacao black pod achieved similar genome size and gene model numbers by different mechanisms.</title>
        <authorList>
            <person name="Ali S."/>
            <person name="Shao J."/>
            <person name="Larry D.J."/>
            <person name="Kronmiller B."/>
            <person name="Shen D."/>
            <person name="Strem M.D."/>
            <person name="Melnick R.L."/>
            <person name="Guiltinan M.J."/>
            <person name="Tyler B.M."/>
            <person name="Meinhardt L.W."/>
            <person name="Bailey B.A."/>
        </authorList>
    </citation>
    <scope>NUCLEOTIDE SEQUENCE [LARGE SCALE GENOMIC DNA]</scope>
    <source>
        <strain evidence="2">zdho120</strain>
    </source>
</reference>
<proteinExistence type="predicted"/>
<name>A0A225W770_9STRA</name>